<organism evidence="5 6">
    <name type="scientific">Denitratisoma oestradiolicum</name>
    <dbReference type="NCBI Taxonomy" id="311182"/>
    <lineage>
        <taxon>Bacteria</taxon>
        <taxon>Pseudomonadati</taxon>
        <taxon>Pseudomonadota</taxon>
        <taxon>Betaproteobacteria</taxon>
        <taxon>Nitrosomonadales</taxon>
        <taxon>Sterolibacteriaceae</taxon>
        <taxon>Denitratisoma</taxon>
    </lineage>
</organism>
<sequence>MDEVLLALVRSLHSLTRPRIWGYLLTPALLALVVGGGLSPWLYPWFRDALLDLPPLSWLLSWDWPGLAGFLATLGSALSLLALAYLLATLLAGIVVVPWLIAAVARDDYRELAPMGRDSLLASLVNGLAAALGFTLGWLLTLPLWLVPGLALVLPVYWVAWLNRRTFAPDCLALHATAHEARNLRRDHAQRLLILGAVPALLAPVPLAGLLAPALAALLFTHYTLEALRRLRGGAVVSQ</sequence>
<reference evidence="5 6" key="1">
    <citation type="submission" date="2020-03" db="EMBL/GenBank/DDBJ databases">
        <authorList>
            <consortium name="Genoscope - CEA"/>
            <person name="William W."/>
        </authorList>
    </citation>
    <scope>NUCLEOTIDE SEQUENCE [LARGE SCALE GENOMIC DNA]</scope>
    <source>
        <strain evidence="6">DSM 16959</strain>
    </source>
</reference>
<accession>A0A6S6YBC8</accession>
<keyword evidence="6" id="KW-1185">Reference proteome</keyword>
<evidence type="ECO:0000313" key="6">
    <source>
        <dbReference type="Proteomes" id="UP000515733"/>
    </source>
</evidence>
<dbReference type="RefSeq" id="WP_145772047.1">
    <property type="nucleotide sequence ID" value="NZ_LR778301.1"/>
</dbReference>
<dbReference type="AlphaFoldDB" id="A0A6S6YBC8"/>
<dbReference type="InterPro" id="IPR059112">
    <property type="entry name" value="CysZ/EI24"/>
</dbReference>
<name>A0A6S6YBC8_9PROT</name>
<dbReference type="EMBL" id="LR778301">
    <property type="protein sequence ID" value="CAB1369926.1"/>
    <property type="molecule type" value="Genomic_DNA"/>
</dbReference>
<gene>
    <name evidence="5" type="ORF">DENOEST_2761</name>
</gene>
<dbReference type="KEGG" id="doe:DENOEST_2761"/>
<evidence type="ECO:0000256" key="3">
    <source>
        <dbReference type="ARBA" id="ARBA00022989"/>
    </source>
</evidence>
<keyword evidence="4" id="KW-0472">Membrane</keyword>
<proteinExistence type="predicted"/>
<keyword evidence="2" id="KW-0812">Transmembrane</keyword>
<dbReference type="OrthoDB" id="8565703at2"/>
<dbReference type="Pfam" id="PF07264">
    <property type="entry name" value="EI24"/>
    <property type="match status" value="1"/>
</dbReference>
<keyword evidence="3" id="KW-1133">Transmembrane helix</keyword>
<evidence type="ECO:0000256" key="1">
    <source>
        <dbReference type="ARBA" id="ARBA00004141"/>
    </source>
</evidence>
<evidence type="ECO:0008006" key="7">
    <source>
        <dbReference type="Google" id="ProtNLM"/>
    </source>
</evidence>
<comment type="subcellular location">
    <subcellularLocation>
        <location evidence="1">Membrane</location>
        <topology evidence="1">Multi-pass membrane protein</topology>
    </subcellularLocation>
</comment>
<dbReference type="Proteomes" id="UP000515733">
    <property type="component" value="Chromosome"/>
</dbReference>
<evidence type="ECO:0000313" key="5">
    <source>
        <dbReference type="EMBL" id="CAB1369926.1"/>
    </source>
</evidence>
<evidence type="ECO:0000256" key="2">
    <source>
        <dbReference type="ARBA" id="ARBA00022692"/>
    </source>
</evidence>
<evidence type="ECO:0000256" key="4">
    <source>
        <dbReference type="ARBA" id="ARBA00023136"/>
    </source>
</evidence>
<protein>
    <recommendedName>
        <fullName evidence="7">EI24 domain-containing protein</fullName>
    </recommendedName>
</protein>